<accession>A0A0R1PYX0</accession>
<protein>
    <submittedName>
        <fullName evidence="4">Nitroreductase</fullName>
    </submittedName>
</protein>
<keyword evidence="5" id="KW-1185">Reference proteome</keyword>
<dbReference type="SUPFAM" id="SSF55469">
    <property type="entry name" value="FMN-dependent nitroreductase-like"/>
    <property type="match status" value="1"/>
</dbReference>
<feature type="domain" description="Nitroreductase" evidence="3">
    <location>
        <begin position="24"/>
        <end position="201"/>
    </location>
</feature>
<evidence type="ECO:0000313" key="5">
    <source>
        <dbReference type="Proteomes" id="UP000051155"/>
    </source>
</evidence>
<dbReference type="PANTHER" id="PTHR43673:SF10">
    <property type="entry name" value="NADH DEHYDROGENASE_NAD(P)H NITROREDUCTASE XCC3605-RELATED"/>
    <property type="match status" value="1"/>
</dbReference>
<dbReference type="Proteomes" id="UP000051155">
    <property type="component" value="Unassembled WGS sequence"/>
</dbReference>
<dbReference type="PANTHER" id="PTHR43673">
    <property type="entry name" value="NAD(P)H NITROREDUCTASE YDGI-RELATED"/>
    <property type="match status" value="1"/>
</dbReference>
<dbReference type="Gene3D" id="3.40.109.10">
    <property type="entry name" value="NADH Oxidase"/>
    <property type="match status" value="1"/>
</dbReference>
<keyword evidence="2" id="KW-0560">Oxidoreductase</keyword>
<sequence>MINQEDYDMNKNLVNNDFADIVFNRHSVRLFDSTVKITRKELQAMIAEATTAPSACNLQSWHFVVVDTPEAREKTKKAVLKFNYPQIDTASAIIFIVGDTQSHEVYRDVWQKVYENHKITKERLDQIFGTFLPMYENATPDFLKLDATIDSSIVATQLMLIARAHGYDTNLFSGVDFENIIPALELDPKRYIPVMGIAIGKATEKPLLTDRYDAATLTKFL</sequence>
<dbReference type="GO" id="GO:0016491">
    <property type="term" value="F:oxidoreductase activity"/>
    <property type="evidence" value="ECO:0007669"/>
    <property type="project" value="UniProtKB-KW"/>
</dbReference>
<dbReference type="InterPro" id="IPR000415">
    <property type="entry name" value="Nitroreductase-like"/>
</dbReference>
<dbReference type="Pfam" id="PF00881">
    <property type="entry name" value="Nitroreductase"/>
    <property type="match status" value="1"/>
</dbReference>
<gene>
    <name evidence="4" type="ORF">FD20_GL002559</name>
</gene>
<evidence type="ECO:0000313" key="4">
    <source>
        <dbReference type="EMBL" id="KRL37719.1"/>
    </source>
</evidence>
<evidence type="ECO:0000256" key="1">
    <source>
        <dbReference type="ARBA" id="ARBA00007118"/>
    </source>
</evidence>
<reference evidence="4 5" key="1">
    <citation type="journal article" date="2015" name="Genome Announc.">
        <title>Expanding the biotechnology potential of lactobacilli through comparative genomics of 213 strains and associated genera.</title>
        <authorList>
            <person name="Sun Z."/>
            <person name="Harris H.M."/>
            <person name="McCann A."/>
            <person name="Guo C."/>
            <person name="Argimon S."/>
            <person name="Zhang W."/>
            <person name="Yang X."/>
            <person name="Jeffery I.B."/>
            <person name="Cooney J.C."/>
            <person name="Kagawa T.F."/>
            <person name="Liu W."/>
            <person name="Song Y."/>
            <person name="Salvetti E."/>
            <person name="Wrobel A."/>
            <person name="Rasinkangas P."/>
            <person name="Parkhill J."/>
            <person name="Rea M.C."/>
            <person name="O'Sullivan O."/>
            <person name="Ritari J."/>
            <person name="Douillard F.P."/>
            <person name="Paul Ross R."/>
            <person name="Yang R."/>
            <person name="Briner A.E."/>
            <person name="Felis G.E."/>
            <person name="de Vos W.M."/>
            <person name="Barrangou R."/>
            <person name="Klaenhammer T.R."/>
            <person name="Caufield P.W."/>
            <person name="Cui Y."/>
            <person name="Zhang H."/>
            <person name="O'Toole P.W."/>
        </authorList>
    </citation>
    <scope>NUCLEOTIDE SEQUENCE [LARGE SCALE GENOMIC DNA]</scope>
    <source>
        <strain evidence="4 5">DSM 19971</strain>
    </source>
</reference>
<dbReference type="EMBL" id="AZEG01000009">
    <property type="protein sequence ID" value="KRL37719.1"/>
    <property type="molecule type" value="Genomic_DNA"/>
</dbReference>
<comment type="caution">
    <text evidence="4">The sequence shown here is derived from an EMBL/GenBank/DDBJ whole genome shotgun (WGS) entry which is preliminary data.</text>
</comment>
<dbReference type="STRING" id="1423812.FD20_GL002559"/>
<proteinExistence type="inferred from homology"/>
<name>A0A0R1PYX0_9LACO</name>
<organism evidence="4 5">
    <name type="scientific">Liquorilactobacillus uvarum DSM 19971</name>
    <dbReference type="NCBI Taxonomy" id="1423812"/>
    <lineage>
        <taxon>Bacteria</taxon>
        <taxon>Bacillati</taxon>
        <taxon>Bacillota</taxon>
        <taxon>Bacilli</taxon>
        <taxon>Lactobacillales</taxon>
        <taxon>Lactobacillaceae</taxon>
        <taxon>Liquorilactobacillus</taxon>
    </lineage>
</organism>
<evidence type="ECO:0000256" key="2">
    <source>
        <dbReference type="ARBA" id="ARBA00023002"/>
    </source>
</evidence>
<evidence type="ECO:0000259" key="3">
    <source>
        <dbReference type="Pfam" id="PF00881"/>
    </source>
</evidence>
<dbReference type="CDD" id="cd02137">
    <property type="entry name" value="MhqN-like"/>
    <property type="match status" value="1"/>
</dbReference>
<comment type="similarity">
    <text evidence="1">Belongs to the nitroreductase family.</text>
</comment>
<dbReference type="PATRIC" id="fig|1423812.3.peg.2717"/>
<dbReference type="InterPro" id="IPR029479">
    <property type="entry name" value="Nitroreductase"/>
</dbReference>
<dbReference type="AlphaFoldDB" id="A0A0R1PYX0"/>